<gene>
    <name evidence="2" type="ORF">TVAG_184160</name>
</gene>
<feature type="region of interest" description="Disordered" evidence="1">
    <location>
        <begin position="80"/>
        <end position="100"/>
    </location>
</feature>
<dbReference type="Proteomes" id="UP000001542">
    <property type="component" value="Unassembled WGS sequence"/>
</dbReference>
<reference evidence="2" key="1">
    <citation type="submission" date="2006-10" db="EMBL/GenBank/DDBJ databases">
        <authorList>
            <person name="Amadeo P."/>
            <person name="Zhao Q."/>
            <person name="Wortman J."/>
            <person name="Fraser-Liggett C."/>
            <person name="Carlton J."/>
        </authorList>
    </citation>
    <scope>NUCLEOTIDE SEQUENCE</scope>
    <source>
        <strain evidence="2">G3</strain>
    </source>
</reference>
<dbReference type="CDD" id="cd23767">
    <property type="entry name" value="IQCD"/>
    <property type="match status" value="1"/>
</dbReference>
<proteinExistence type="predicted"/>
<dbReference type="VEuPathDB" id="TrichDB:TVAG_184160"/>
<reference evidence="2" key="2">
    <citation type="journal article" date="2007" name="Science">
        <title>Draft genome sequence of the sexually transmitted pathogen Trichomonas vaginalis.</title>
        <authorList>
            <person name="Carlton J.M."/>
            <person name="Hirt R.P."/>
            <person name="Silva J.C."/>
            <person name="Delcher A.L."/>
            <person name="Schatz M."/>
            <person name="Zhao Q."/>
            <person name="Wortman J.R."/>
            <person name="Bidwell S.L."/>
            <person name="Alsmark U.C.M."/>
            <person name="Besteiro S."/>
            <person name="Sicheritz-Ponten T."/>
            <person name="Noel C.J."/>
            <person name="Dacks J.B."/>
            <person name="Foster P.G."/>
            <person name="Simillion C."/>
            <person name="Van de Peer Y."/>
            <person name="Miranda-Saavedra D."/>
            <person name="Barton G.J."/>
            <person name="Westrop G.D."/>
            <person name="Mueller S."/>
            <person name="Dessi D."/>
            <person name="Fiori P.L."/>
            <person name="Ren Q."/>
            <person name="Paulsen I."/>
            <person name="Zhang H."/>
            <person name="Bastida-Corcuera F.D."/>
            <person name="Simoes-Barbosa A."/>
            <person name="Brown M.T."/>
            <person name="Hayes R.D."/>
            <person name="Mukherjee M."/>
            <person name="Okumura C.Y."/>
            <person name="Schneider R."/>
            <person name="Smith A.J."/>
            <person name="Vanacova S."/>
            <person name="Villalvazo M."/>
            <person name="Haas B.J."/>
            <person name="Pertea M."/>
            <person name="Feldblyum T.V."/>
            <person name="Utterback T.R."/>
            <person name="Shu C.L."/>
            <person name="Osoegawa K."/>
            <person name="de Jong P.J."/>
            <person name="Hrdy I."/>
            <person name="Horvathova L."/>
            <person name="Zubacova Z."/>
            <person name="Dolezal P."/>
            <person name="Malik S.B."/>
            <person name="Logsdon J.M. Jr."/>
            <person name="Henze K."/>
            <person name="Gupta A."/>
            <person name="Wang C.C."/>
            <person name="Dunne R.L."/>
            <person name="Upcroft J.A."/>
            <person name="Upcroft P."/>
            <person name="White O."/>
            <person name="Salzberg S.L."/>
            <person name="Tang P."/>
            <person name="Chiu C.-H."/>
            <person name="Lee Y.-S."/>
            <person name="Embley T.M."/>
            <person name="Coombs G.H."/>
            <person name="Mottram J.C."/>
            <person name="Tachezy J."/>
            <person name="Fraser-Liggett C.M."/>
            <person name="Johnson P.J."/>
        </authorList>
    </citation>
    <scope>NUCLEOTIDE SEQUENCE [LARGE SCALE GENOMIC DNA]</scope>
    <source>
        <strain evidence="2">G3</strain>
    </source>
</reference>
<dbReference type="AlphaFoldDB" id="A2E9V2"/>
<dbReference type="KEGG" id="tva:4768448"/>
<dbReference type="PROSITE" id="PS50096">
    <property type="entry name" value="IQ"/>
    <property type="match status" value="1"/>
</dbReference>
<keyword evidence="3" id="KW-1185">Reference proteome</keyword>
<dbReference type="VEuPathDB" id="TrichDB:TVAGG3_0221370"/>
<protein>
    <submittedName>
        <fullName evidence="2">IQ calmodulin-binding motif family protein</fullName>
    </submittedName>
</protein>
<accession>A2E9V2</accession>
<name>A2E9V2_TRIV3</name>
<dbReference type="SMR" id="A2E9V2"/>
<dbReference type="EMBL" id="DS113336">
    <property type="protein sequence ID" value="EAY10514.1"/>
    <property type="molecule type" value="Genomic_DNA"/>
</dbReference>
<organism evidence="2 3">
    <name type="scientific">Trichomonas vaginalis (strain ATCC PRA-98 / G3)</name>
    <dbReference type="NCBI Taxonomy" id="412133"/>
    <lineage>
        <taxon>Eukaryota</taxon>
        <taxon>Metamonada</taxon>
        <taxon>Parabasalia</taxon>
        <taxon>Trichomonadida</taxon>
        <taxon>Trichomonadidae</taxon>
        <taxon>Trichomonas</taxon>
    </lineage>
</organism>
<dbReference type="InParanoid" id="A2E9V2"/>
<evidence type="ECO:0000256" key="1">
    <source>
        <dbReference type="SAM" id="MobiDB-lite"/>
    </source>
</evidence>
<dbReference type="RefSeq" id="XP_001322737.1">
    <property type="nucleotide sequence ID" value="XM_001322702.1"/>
</dbReference>
<evidence type="ECO:0000313" key="3">
    <source>
        <dbReference type="Proteomes" id="UP000001542"/>
    </source>
</evidence>
<feature type="compositionally biased region" description="Basic and acidic residues" evidence="1">
    <location>
        <begin position="80"/>
        <end position="91"/>
    </location>
</feature>
<sequence length="988" mass="116181">MRGVNSRPRTAKPIVDIPRKSSLAPIAAPQKTALQHTASFKPVNLLDLRNDDVIVRPKTMGGRPKTSIMSMDEFLKRSRKLAKESETKAKETPSVAEASNLENKVTNPKEWIVNFVRSKLSNNAATLIQRTWRSYKIRKSWGGIFNQRIWSRHDILLRIFLGWRGYATKNFDVQVQSYDRFSALHQEKPWISIKTNLAPFNMFYATGRWFYPKLFNARTFLYVYRVFSRPEGRHILQLWRIMASSIRGYRENSHKFIHTIHKRQAFGPAFIAFTMWNRFIQWKKENKERPDCFSLQVKERLINWDIVEGRLNKRKAQRIMADQHHTNVVRKHAYMAIHQHLVERRQLALDMESAVTFFNHHVMEQARRAWLKYDTMKRQKRVELLKMQRAWYTMVFERASKNQIISSMTTFRNNLLCSYCFTMWRNNIRYTSLRLLKGAYMMFRKPSPFRQLFFAMLNQVSFVFFERSFHEWVMYWRRRKAWKKFQQVFKHVDDNREMKQLCFYGLKKASETNLVRRLVHTTNRFFPNQTYYSVEGMQKNMMLYFDPGNPFKYQNDSFPQKSDCEVLIRSFLLVLDQKHKFDRCKFSSQIKEVRMTPRFGYFNYSDIKKNFKDNTDILRKCLSTRLARDRTTLTGVDSHHMALKLAQVLPGFTPSQSDSSNALVVTGLNAAIPLNIPEDIELSIDHLIEEAENMKFVVPQKVSQNFKGMRKIFDEKLRHPNIIYGNKDDYQTPEVSAVQNPTNIPLSTSKKQGQSVTSFTKPVVDSIPFDSPSLPFVLDISSSRNDSQMKFTTTMEMFETFNSQSMRNSLEKADPYFALKRFFFQVSGIRIEPKTLNEINLDVDPSVKRIFRRNVNSFVSGLMGIKLQGKGVPISIDKPDWVTKYVNAAVSVHNELSKFPTLFSFCAQIPFSTMLILDDDESIEMRNFMYNAIVLKFPKLQKKNNEGLRRAAADSDEMKRSDLNASLILLPYILRPELIKDFIKEEIK</sequence>
<evidence type="ECO:0000313" key="2">
    <source>
        <dbReference type="EMBL" id="EAY10514.1"/>
    </source>
</evidence>
<dbReference type="OrthoDB" id="10595566at2759"/>